<evidence type="ECO:0000256" key="5">
    <source>
        <dbReference type="ARBA" id="ARBA00022737"/>
    </source>
</evidence>
<dbReference type="Pfam" id="PF00020">
    <property type="entry name" value="TNFR_c6"/>
    <property type="match status" value="3"/>
</dbReference>
<evidence type="ECO:0000256" key="9">
    <source>
        <dbReference type="SAM" id="SignalP"/>
    </source>
</evidence>
<evidence type="ECO:0000256" key="8">
    <source>
        <dbReference type="PROSITE-ProRule" id="PRU00206"/>
    </source>
</evidence>
<feature type="repeat" description="TNFR-Cys" evidence="8">
    <location>
        <begin position="97"/>
        <end position="138"/>
    </location>
</feature>
<dbReference type="InterPro" id="IPR001368">
    <property type="entry name" value="TNFR/NGFR_Cys_rich_reg"/>
</dbReference>
<feature type="chain" id="PRO_5042200264" description="TNFR-Cys domain-containing protein" evidence="9">
    <location>
        <begin position="22"/>
        <end position="440"/>
    </location>
</feature>
<dbReference type="GO" id="GO:0005576">
    <property type="term" value="C:extracellular region"/>
    <property type="evidence" value="ECO:0007669"/>
    <property type="project" value="UniProtKB-SubCell"/>
</dbReference>
<evidence type="ECO:0000256" key="7">
    <source>
        <dbReference type="ARBA" id="ARBA00023180"/>
    </source>
</evidence>
<dbReference type="InterPro" id="IPR052459">
    <property type="entry name" value="TNFRSF_decoy_receptor"/>
</dbReference>
<dbReference type="SUPFAM" id="SSF57586">
    <property type="entry name" value="TNF receptor-like"/>
    <property type="match status" value="2"/>
</dbReference>
<dbReference type="SMART" id="SM00208">
    <property type="entry name" value="TNFR"/>
    <property type="match status" value="4"/>
</dbReference>
<dbReference type="PANTHER" id="PTHR23097:SF90">
    <property type="entry name" value="TUMOR NECROSIS FACTOR RECEPTOR SUPERFAMILY MEMBER 11B"/>
    <property type="match status" value="1"/>
</dbReference>
<feature type="domain" description="TNFR-Cys" evidence="10">
    <location>
        <begin position="97"/>
        <end position="138"/>
    </location>
</feature>
<evidence type="ECO:0000256" key="4">
    <source>
        <dbReference type="ARBA" id="ARBA00022729"/>
    </source>
</evidence>
<feature type="disulfide bond" evidence="8">
    <location>
        <begin position="120"/>
        <end position="138"/>
    </location>
</feature>
<evidence type="ECO:0000256" key="1">
    <source>
        <dbReference type="ARBA" id="ARBA00004613"/>
    </source>
</evidence>
<accession>A0AAD9DUT7</accession>
<keyword evidence="2" id="KW-0964">Secreted</keyword>
<dbReference type="PRINTS" id="PR01975">
    <property type="entry name" value="TNFACTORR11B"/>
</dbReference>
<feature type="signal peptide" evidence="9">
    <location>
        <begin position="1"/>
        <end position="21"/>
    </location>
</feature>
<dbReference type="AlphaFoldDB" id="A0AAD9DUT7"/>
<protein>
    <recommendedName>
        <fullName evidence="10">TNFR-Cys domain-containing protein</fullName>
    </recommendedName>
</protein>
<keyword evidence="6 8" id="KW-1015">Disulfide bond</keyword>
<dbReference type="Proteomes" id="UP001239994">
    <property type="component" value="Unassembled WGS sequence"/>
</dbReference>
<dbReference type="InterPro" id="IPR057633">
    <property type="entry name" value="Death_TNF11B"/>
</dbReference>
<dbReference type="InterPro" id="IPR017371">
    <property type="entry name" value="TNFR_11B"/>
</dbReference>
<organism evidence="11 12">
    <name type="scientific">Electrophorus voltai</name>
    <dbReference type="NCBI Taxonomy" id="2609070"/>
    <lineage>
        <taxon>Eukaryota</taxon>
        <taxon>Metazoa</taxon>
        <taxon>Chordata</taxon>
        <taxon>Craniata</taxon>
        <taxon>Vertebrata</taxon>
        <taxon>Euteleostomi</taxon>
        <taxon>Actinopterygii</taxon>
        <taxon>Neopterygii</taxon>
        <taxon>Teleostei</taxon>
        <taxon>Ostariophysi</taxon>
        <taxon>Gymnotiformes</taxon>
        <taxon>Gymnotoidei</taxon>
        <taxon>Gymnotidae</taxon>
        <taxon>Electrophorus</taxon>
    </lineage>
</organism>
<comment type="subcellular location">
    <subcellularLocation>
        <location evidence="1">Secreted</location>
    </subcellularLocation>
</comment>
<dbReference type="PROSITE" id="PS50050">
    <property type="entry name" value="TNFR_NGFR_2"/>
    <property type="match status" value="1"/>
</dbReference>
<evidence type="ECO:0000256" key="6">
    <source>
        <dbReference type="ARBA" id="ARBA00023157"/>
    </source>
</evidence>
<evidence type="ECO:0000313" key="11">
    <source>
        <dbReference type="EMBL" id="KAK1794776.1"/>
    </source>
</evidence>
<comment type="caution">
    <text evidence="8">Lacks conserved residue(s) required for the propagation of feature annotation.</text>
</comment>
<keyword evidence="7" id="KW-0325">Glycoprotein</keyword>
<feature type="disulfide bond" evidence="8">
    <location>
        <begin position="98"/>
        <end position="113"/>
    </location>
</feature>
<sequence length="440" mass="49382">MLTCTLLLSFSLSLSLSPSLPLSLPFFSLAVSPFNSLTLPLSRQLFAMCVAWAYRDVPKYQHHDPATSEPLLCDQCPPGTAVSRHCTASGEPTICQPCPRRRFAGHWHWGDSCQHCTAVCKERQLVRRECNSTHDRVCECEPGYHLVVEFCVRHTACPPGSGVSVLGTPDSDTVCEECRPGFFSSMTSATEPCQHHRNCSQLGLKTARPGSSAQDTACEGEYASDCSPQDTDCYDDITLCEDAIFQFLLSPLLPWAPVERLLDSLPGRRVDWKNLEHLKKSCTRQQQVTQVLRLWREQNKDQDKLYSIIQGMDHCERKVSRCTSLKNMTLYNLLALADSLPGERVSEEAVRALTLSCPSQRHVAQLLRLWKSRNEGQDLAKALAQSLRELRSRGVPRPLLRTLKRLSRVIGAASTHRAHEKTFVGLLRDDPCFKSKPYND</sequence>
<evidence type="ECO:0000256" key="3">
    <source>
        <dbReference type="ARBA" id="ARBA00022703"/>
    </source>
</evidence>
<evidence type="ECO:0000313" key="12">
    <source>
        <dbReference type="Proteomes" id="UP001239994"/>
    </source>
</evidence>
<name>A0AAD9DUT7_9TELE</name>
<keyword evidence="4 9" id="KW-0732">Signal</keyword>
<proteinExistence type="predicted"/>
<dbReference type="EMBL" id="JAROKS010000016">
    <property type="protein sequence ID" value="KAK1794776.1"/>
    <property type="molecule type" value="Genomic_DNA"/>
</dbReference>
<evidence type="ECO:0000259" key="10">
    <source>
        <dbReference type="PROSITE" id="PS50050"/>
    </source>
</evidence>
<keyword evidence="12" id="KW-1185">Reference proteome</keyword>
<keyword evidence="3" id="KW-0053">Apoptosis</keyword>
<dbReference type="PANTHER" id="PTHR23097">
    <property type="entry name" value="TUMOR NECROSIS FACTOR RECEPTOR SUPERFAMILY MEMBER"/>
    <property type="match status" value="1"/>
</dbReference>
<gene>
    <name evidence="11" type="ORF">P4O66_009980</name>
</gene>
<dbReference type="GO" id="GO:0006915">
    <property type="term" value="P:apoptotic process"/>
    <property type="evidence" value="ECO:0007669"/>
    <property type="project" value="UniProtKB-KW"/>
</dbReference>
<comment type="caution">
    <text evidence="11">The sequence shown here is derived from an EMBL/GenBank/DDBJ whole genome shotgun (WGS) entry which is preliminary data.</text>
</comment>
<dbReference type="Gene3D" id="2.10.50.10">
    <property type="entry name" value="Tumor Necrosis Factor Receptor, subunit A, domain 2"/>
    <property type="match status" value="3"/>
</dbReference>
<evidence type="ECO:0000256" key="2">
    <source>
        <dbReference type="ARBA" id="ARBA00022525"/>
    </source>
</evidence>
<keyword evidence="5" id="KW-0677">Repeat</keyword>
<dbReference type="Pfam" id="PF23630">
    <property type="entry name" value="Death_TNFRSF11B"/>
    <property type="match status" value="2"/>
</dbReference>
<dbReference type="PROSITE" id="PS00652">
    <property type="entry name" value="TNFR_NGFR_1"/>
    <property type="match status" value="1"/>
</dbReference>
<reference evidence="11" key="1">
    <citation type="submission" date="2023-03" db="EMBL/GenBank/DDBJ databases">
        <title>Electrophorus voltai genome.</title>
        <authorList>
            <person name="Bian C."/>
        </authorList>
    </citation>
    <scope>NUCLEOTIDE SEQUENCE</scope>
    <source>
        <strain evidence="11">CB-2022</strain>
        <tissue evidence="11">Muscle</tissue>
    </source>
</reference>